<gene>
    <name evidence="7" type="ORF">C2845_PM02G25130</name>
</gene>
<comment type="caution">
    <text evidence="7">The sequence shown here is derived from an EMBL/GenBank/DDBJ whole genome shotgun (WGS) entry which is preliminary data.</text>
</comment>
<dbReference type="EMBL" id="PQIB02000005">
    <property type="protein sequence ID" value="RLN18673.1"/>
    <property type="molecule type" value="Genomic_DNA"/>
</dbReference>
<evidence type="ECO:0000256" key="1">
    <source>
        <dbReference type="ARBA" id="ARBA00023015"/>
    </source>
</evidence>
<dbReference type="InterPro" id="IPR003441">
    <property type="entry name" value="NAC-dom"/>
</dbReference>
<dbReference type="PANTHER" id="PTHR31719">
    <property type="entry name" value="NAC TRANSCRIPTION FACTOR 56"/>
    <property type="match status" value="1"/>
</dbReference>
<evidence type="ECO:0000313" key="8">
    <source>
        <dbReference type="Proteomes" id="UP000275267"/>
    </source>
</evidence>
<evidence type="ECO:0000256" key="2">
    <source>
        <dbReference type="ARBA" id="ARBA00023125"/>
    </source>
</evidence>
<keyword evidence="4" id="KW-0539">Nucleus</keyword>
<evidence type="ECO:0000256" key="4">
    <source>
        <dbReference type="ARBA" id="ARBA00023242"/>
    </source>
</evidence>
<dbReference type="PANTHER" id="PTHR31719:SF235">
    <property type="entry name" value="NAC DOMAIN-CONTAINING PROTEIN"/>
    <property type="match status" value="1"/>
</dbReference>
<dbReference type="SUPFAM" id="SSF101941">
    <property type="entry name" value="NAC domain"/>
    <property type="match status" value="1"/>
</dbReference>
<feature type="domain" description="NAC" evidence="6">
    <location>
        <begin position="1"/>
        <end position="144"/>
    </location>
</feature>
<dbReference type="Pfam" id="PF02365">
    <property type="entry name" value="NAM"/>
    <property type="match status" value="1"/>
</dbReference>
<protein>
    <recommendedName>
        <fullName evidence="6">NAC domain-containing protein</fullName>
    </recommendedName>
</protein>
<keyword evidence="8" id="KW-1185">Reference proteome</keyword>
<reference evidence="8" key="1">
    <citation type="journal article" date="2019" name="Nat. Commun.">
        <title>The genome of broomcorn millet.</title>
        <authorList>
            <person name="Zou C."/>
            <person name="Miki D."/>
            <person name="Li D."/>
            <person name="Tang Q."/>
            <person name="Xiao L."/>
            <person name="Rajput S."/>
            <person name="Deng P."/>
            <person name="Jia W."/>
            <person name="Huang R."/>
            <person name="Zhang M."/>
            <person name="Sun Y."/>
            <person name="Hu J."/>
            <person name="Fu X."/>
            <person name="Schnable P.S."/>
            <person name="Li F."/>
            <person name="Zhang H."/>
            <person name="Feng B."/>
            <person name="Zhu X."/>
            <person name="Liu R."/>
            <person name="Schnable J.C."/>
            <person name="Zhu J.-K."/>
            <person name="Zhang H."/>
        </authorList>
    </citation>
    <scope>NUCLEOTIDE SEQUENCE [LARGE SCALE GENOMIC DNA]</scope>
</reference>
<accession>A0A3L6SEL8</accession>
<feature type="compositionally biased region" description="Basic and acidic residues" evidence="5">
    <location>
        <begin position="177"/>
        <end position="191"/>
    </location>
</feature>
<evidence type="ECO:0000259" key="6">
    <source>
        <dbReference type="PROSITE" id="PS51005"/>
    </source>
</evidence>
<dbReference type="GO" id="GO:0006355">
    <property type="term" value="P:regulation of DNA-templated transcription"/>
    <property type="evidence" value="ECO:0007669"/>
    <property type="project" value="InterPro"/>
</dbReference>
<dbReference type="InterPro" id="IPR036093">
    <property type="entry name" value="NAC_dom_sf"/>
</dbReference>
<dbReference type="PROSITE" id="PS51005">
    <property type="entry name" value="NAC"/>
    <property type="match status" value="1"/>
</dbReference>
<keyword evidence="1" id="KW-0805">Transcription regulation</keyword>
<evidence type="ECO:0000313" key="7">
    <source>
        <dbReference type="EMBL" id="RLN18673.1"/>
    </source>
</evidence>
<evidence type="ECO:0000256" key="5">
    <source>
        <dbReference type="SAM" id="MobiDB-lite"/>
    </source>
</evidence>
<sequence length="435" mass="47414">MTITIRSYRRHQLFLCFRPEKKYREYGEDRWFFFVRRERKHEGGNRPNRATLGNGHWNATGSPRLIRAGGAQVGRVRTLVFYEASRSKKKQKNREEAGKASKGAKTEWTMYEYESLEPEEEFVATCVDGNARMDAIVLCTIQHGEAGKIGETKKRTINRKAKGKGQEAGGRKRRKRTSEPQEGGHARRTPTETEALVQDQASTGAANFTVDPDDDMEASYFSFSNTSPPALPPPPPQETMMAAAAGGDNYISVHPSTAAMTSWQFQFPAVPLVHEHPGGNYYSIMAPNTTWMDLHFASATDPPPPLEDLSTASWIHAPLRRHNEAKIAPSVSVHPNGFGPGISSSSYGFAGGDTHRLSTGTGHHELSRLSLPSHPSYGVGSAQGSADSMALLTWVPAEASTAASPHPITHSLLSGSSKATNGVPVNQLATFAMDG</sequence>
<proteinExistence type="predicted"/>
<dbReference type="OrthoDB" id="693909at2759"/>
<dbReference type="GO" id="GO:0003677">
    <property type="term" value="F:DNA binding"/>
    <property type="evidence" value="ECO:0007669"/>
    <property type="project" value="UniProtKB-KW"/>
</dbReference>
<name>A0A3L6SEL8_PANMI</name>
<feature type="region of interest" description="Disordered" evidence="5">
    <location>
        <begin position="150"/>
        <end position="211"/>
    </location>
</feature>
<dbReference type="Proteomes" id="UP000275267">
    <property type="component" value="Unassembled WGS sequence"/>
</dbReference>
<evidence type="ECO:0000256" key="3">
    <source>
        <dbReference type="ARBA" id="ARBA00023163"/>
    </source>
</evidence>
<dbReference type="AlphaFoldDB" id="A0A3L6SEL8"/>
<keyword evidence="3" id="KW-0804">Transcription</keyword>
<keyword evidence="2" id="KW-0238">DNA-binding</keyword>
<dbReference type="Gene3D" id="2.170.150.80">
    <property type="entry name" value="NAC domain"/>
    <property type="match status" value="1"/>
</dbReference>
<organism evidence="7 8">
    <name type="scientific">Panicum miliaceum</name>
    <name type="common">Proso millet</name>
    <name type="synonym">Broomcorn millet</name>
    <dbReference type="NCBI Taxonomy" id="4540"/>
    <lineage>
        <taxon>Eukaryota</taxon>
        <taxon>Viridiplantae</taxon>
        <taxon>Streptophyta</taxon>
        <taxon>Embryophyta</taxon>
        <taxon>Tracheophyta</taxon>
        <taxon>Spermatophyta</taxon>
        <taxon>Magnoliopsida</taxon>
        <taxon>Liliopsida</taxon>
        <taxon>Poales</taxon>
        <taxon>Poaceae</taxon>
        <taxon>PACMAD clade</taxon>
        <taxon>Panicoideae</taxon>
        <taxon>Panicodae</taxon>
        <taxon>Paniceae</taxon>
        <taxon>Panicinae</taxon>
        <taxon>Panicum</taxon>
        <taxon>Panicum sect. Panicum</taxon>
    </lineage>
</organism>